<accession>A0A2H5P2K7</accession>
<feature type="domain" description="F-box" evidence="1">
    <location>
        <begin position="13"/>
        <end position="59"/>
    </location>
</feature>
<dbReference type="AlphaFoldDB" id="A0A2H5P2K7"/>
<dbReference type="SUPFAM" id="SSF81383">
    <property type="entry name" value="F-box domain"/>
    <property type="match status" value="1"/>
</dbReference>
<dbReference type="InterPro" id="IPR036047">
    <property type="entry name" value="F-box-like_dom_sf"/>
</dbReference>
<reference evidence="2 3" key="1">
    <citation type="journal article" date="2017" name="Front. Genet.">
        <title>Draft sequencing of the heterozygous diploid genome of Satsuma (Citrus unshiu Marc.) using a hybrid assembly approach.</title>
        <authorList>
            <person name="Shimizu T."/>
            <person name="Tanizawa Y."/>
            <person name="Mochizuki T."/>
            <person name="Nagasaki H."/>
            <person name="Yoshioka T."/>
            <person name="Toyoda A."/>
            <person name="Fujiyama A."/>
            <person name="Kaminuma E."/>
            <person name="Nakamura Y."/>
        </authorList>
    </citation>
    <scope>NUCLEOTIDE SEQUENCE [LARGE SCALE GENOMIC DNA]</scope>
    <source>
        <strain evidence="3">cv. Miyagawa wase</strain>
    </source>
</reference>
<dbReference type="InterPro" id="IPR050942">
    <property type="entry name" value="F-box_BR-signaling"/>
</dbReference>
<name>A0A2H5P2K7_CITUN</name>
<dbReference type="InterPro" id="IPR001810">
    <property type="entry name" value="F-box_dom"/>
</dbReference>
<evidence type="ECO:0000259" key="1">
    <source>
        <dbReference type="PROSITE" id="PS50181"/>
    </source>
</evidence>
<protein>
    <recommendedName>
        <fullName evidence="1">F-box domain-containing protein</fullName>
    </recommendedName>
</protein>
<dbReference type="InterPro" id="IPR005174">
    <property type="entry name" value="KIB1-4_b-propeller"/>
</dbReference>
<dbReference type="PANTHER" id="PTHR44259">
    <property type="entry name" value="OS07G0183000 PROTEIN-RELATED"/>
    <property type="match status" value="1"/>
</dbReference>
<organism evidence="2 3">
    <name type="scientific">Citrus unshiu</name>
    <name type="common">Satsuma mandarin</name>
    <name type="synonym">Citrus nobilis var. unshiu</name>
    <dbReference type="NCBI Taxonomy" id="55188"/>
    <lineage>
        <taxon>Eukaryota</taxon>
        <taxon>Viridiplantae</taxon>
        <taxon>Streptophyta</taxon>
        <taxon>Embryophyta</taxon>
        <taxon>Tracheophyta</taxon>
        <taxon>Spermatophyta</taxon>
        <taxon>Magnoliopsida</taxon>
        <taxon>eudicotyledons</taxon>
        <taxon>Gunneridae</taxon>
        <taxon>Pentapetalae</taxon>
        <taxon>rosids</taxon>
        <taxon>malvids</taxon>
        <taxon>Sapindales</taxon>
        <taxon>Rutaceae</taxon>
        <taxon>Aurantioideae</taxon>
        <taxon>Citrus</taxon>
    </lineage>
</organism>
<proteinExistence type="predicted"/>
<dbReference type="Gene3D" id="1.20.1280.50">
    <property type="match status" value="1"/>
</dbReference>
<dbReference type="Pfam" id="PF12937">
    <property type="entry name" value="F-box-like"/>
    <property type="match status" value="1"/>
</dbReference>
<dbReference type="Pfam" id="PF03478">
    <property type="entry name" value="Beta-prop_KIB1-4"/>
    <property type="match status" value="1"/>
</dbReference>
<dbReference type="Proteomes" id="UP000236630">
    <property type="component" value="Unassembled WGS sequence"/>
</dbReference>
<dbReference type="EMBL" id="BDQV01000034">
    <property type="protein sequence ID" value="GAY46617.1"/>
    <property type="molecule type" value="Genomic_DNA"/>
</dbReference>
<keyword evidence="3" id="KW-1185">Reference proteome</keyword>
<dbReference type="PANTHER" id="PTHR44259:SF15">
    <property type="entry name" value="F-BOX PROTEIN KIB2-RELATED"/>
    <property type="match status" value="1"/>
</dbReference>
<dbReference type="PROSITE" id="PS50181">
    <property type="entry name" value="FBOX"/>
    <property type="match status" value="1"/>
</dbReference>
<gene>
    <name evidence="2" type="ORF">CUMW_098430</name>
</gene>
<sequence length="427" mass="48516">MACFKRKRCSFTSSKWAEIPSEILDSIFEHLSFPDVLVSESVCSHWFQTAKSFISFKSQNQPPQAPSLKLFPQEDGTDGNGASEIVPEEFTENCCIGSSHSWLIFLDERAFPLLFNPSLRIRHAQLPCIGPLLGVLDIEKSQENGYYITYDYQKNPIRYMNNLRESLIHKAILSSDPCLNINNFGAVVICGHEKKIAYCQNGDNSWTDLDGKHQPYEDIICSRNQLYAIGSNASVECWGFDGLNKPIKTMEVEVSFPEKSGQFWGEFGDLYNARLYLVQSTKGDIMLAVRFVGELVNADDEPVHEHDLLTEEDTHPLVCPYKTLVFHVYKLDLGQKSWVEVGSLGDESLFLGANQSTSVSISSSSTIYKQNSIYFTDDYWDRMDEDYLYGGHDMGVFSLENRNVESFLRTHQLKILPPPCWVNPSPW</sequence>
<dbReference type="SMART" id="SM00256">
    <property type="entry name" value="FBOX"/>
    <property type="match status" value="1"/>
</dbReference>
<comment type="caution">
    <text evidence="2">The sequence shown here is derived from an EMBL/GenBank/DDBJ whole genome shotgun (WGS) entry which is preliminary data.</text>
</comment>
<evidence type="ECO:0000313" key="2">
    <source>
        <dbReference type="EMBL" id="GAY46617.1"/>
    </source>
</evidence>
<evidence type="ECO:0000313" key="3">
    <source>
        <dbReference type="Proteomes" id="UP000236630"/>
    </source>
</evidence>
<dbReference type="STRING" id="55188.A0A2H5P2K7"/>